<accession>A0A8X7BQJ1</accession>
<evidence type="ECO:0000256" key="1">
    <source>
        <dbReference type="SAM" id="MobiDB-lite"/>
    </source>
</evidence>
<feature type="compositionally biased region" description="Basic and acidic residues" evidence="1">
    <location>
        <begin position="53"/>
        <end position="68"/>
    </location>
</feature>
<dbReference type="Proteomes" id="UP000886998">
    <property type="component" value="Unassembled WGS sequence"/>
</dbReference>
<gene>
    <name evidence="2" type="ORF">TNIN_126121</name>
</gene>
<comment type="caution">
    <text evidence="2">The sequence shown here is derived from an EMBL/GenBank/DDBJ whole genome shotgun (WGS) entry which is preliminary data.</text>
</comment>
<evidence type="ECO:0000313" key="3">
    <source>
        <dbReference type="Proteomes" id="UP000886998"/>
    </source>
</evidence>
<reference evidence="2" key="1">
    <citation type="submission" date="2020-08" db="EMBL/GenBank/DDBJ databases">
        <title>Multicomponent nature underlies the extraordinary mechanical properties of spider dragline silk.</title>
        <authorList>
            <person name="Kono N."/>
            <person name="Nakamura H."/>
            <person name="Mori M."/>
            <person name="Yoshida Y."/>
            <person name="Ohtoshi R."/>
            <person name="Malay A.D."/>
            <person name="Moran D.A.P."/>
            <person name="Tomita M."/>
            <person name="Numata K."/>
            <person name="Arakawa K."/>
        </authorList>
    </citation>
    <scope>NUCLEOTIDE SEQUENCE</scope>
</reference>
<evidence type="ECO:0000313" key="2">
    <source>
        <dbReference type="EMBL" id="GFY38897.1"/>
    </source>
</evidence>
<dbReference type="EMBL" id="BMAV01001110">
    <property type="protein sequence ID" value="GFY38897.1"/>
    <property type="molecule type" value="Genomic_DNA"/>
</dbReference>
<dbReference type="AlphaFoldDB" id="A0A8X7BQJ1"/>
<feature type="region of interest" description="Disordered" evidence="1">
    <location>
        <begin position="53"/>
        <end position="94"/>
    </location>
</feature>
<sequence length="115" mass="13498">MGYHIWIPEWNKVVETKNVSFEESIPFQKPHSGAVLEPEYLKFELFEPFPDEDSRHKRITKDAPDKSSEATPESSEDETDEDSPDTQKPSTKTVNWFRKLVPRLDGSRTDVYYYQ</sequence>
<feature type="compositionally biased region" description="Acidic residues" evidence="1">
    <location>
        <begin position="74"/>
        <end position="84"/>
    </location>
</feature>
<name>A0A8X7BQJ1_9ARAC</name>
<protein>
    <submittedName>
        <fullName evidence="2">Uncharacterized protein</fullName>
    </submittedName>
</protein>
<keyword evidence="3" id="KW-1185">Reference proteome</keyword>
<proteinExistence type="predicted"/>
<organism evidence="2 3">
    <name type="scientific">Trichonephila inaurata madagascariensis</name>
    <dbReference type="NCBI Taxonomy" id="2747483"/>
    <lineage>
        <taxon>Eukaryota</taxon>
        <taxon>Metazoa</taxon>
        <taxon>Ecdysozoa</taxon>
        <taxon>Arthropoda</taxon>
        <taxon>Chelicerata</taxon>
        <taxon>Arachnida</taxon>
        <taxon>Araneae</taxon>
        <taxon>Araneomorphae</taxon>
        <taxon>Entelegynae</taxon>
        <taxon>Araneoidea</taxon>
        <taxon>Nephilidae</taxon>
        <taxon>Trichonephila</taxon>
        <taxon>Trichonephila inaurata</taxon>
    </lineage>
</organism>